<accession>A0ABR6FV46</accession>
<gene>
    <name evidence="2" type="ORF">FHX59_005756</name>
</gene>
<name>A0ABR6FV46_9BURK</name>
<organism evidence="2 3">
    <name type="scientific">Paraburkholderia silvatlantica</name>
    <dbReference type="NCBI Taxonomy" id="321895"/>
    <lineage>
        <taxon>Bacteria</taxon>
        <taxon>Pseudomonadati</taxon>
        <taxon>Pseudomonadota</taxon>
        <taxon>Betaproteobacteria</taxon>
        <taxon>Burkholderiales</taxon>
        <taxon>Burkholderiaceae</taxon>
        <taxon>Paraburkholderia</taxon>
    </lineage>
</organism>
<reference evidence="2 3" key="1">
    <citation type="submission" date="2020-08" db="EMBL/GenBank/DDBJ databases">
        <title>Genomic Encyclopedia of Type Strains, Phase IV (KMG-V): Genome sequencing to study the core and pangenomes of soil and plant-associated prokaryotes.</title>
        <authorList>
            <person name="Whitman W."/>
        </authorList>
    </citation>
    <scope>NUCLEOTIDE SEQUENCE [LARGE SCALE GENOMIC DNA]</scope>
    <source>
        <strain evidence="2 3">SRMrh-85</strain>
    </source>
</reference>
<protein>
    <recommendedName>
        <fullName evidence="1">IstB-like ATP-binding domain-containing protein</fullName>
    </recommendedName>
</protein>
<feature type="domain" description="IstB-like ATP-binding" evidence="1">
    <location>
        <begin position="10"/>
        <end position="79"/>
    </location>
</feature>
<proteinExistence type="predicted"/>
<dbReference type="EMBL" id="JACHVZ010000018">
    <property type="protein sequence ID" value="MBB2931286.1"/>
    <property type="molecule type" value="Genomic_DNA"/>
</dbReference>
<evidence type="ECO:0000259" key="1">
    <source>
        <dbReference type="Pfam" id="PF01695"/>
    </source>
</evidence>
<comment type="caution">
    <text evidence="2">The sequence shown here is derived from an EMBL/GenBank/DDBJ whole genome shotgun (WGS) entry which is preliminary data.</text>
</comment>
<dbReference type="Pfam" id="PF01695">
    <property type="entry name" value="IstB_IS21"/>
    <property type="match status" value="1"/>
</dbReference>
<evidence type="ECO:0000313" key="2">
    <source>
        <dbReference type="EMBL" id="MBB2931286.1"/>
    </source>
</evidence>
<evidence type="ECO:0000313" key="3">
    <source>
        <dbReference type="Proteomes" id="UP000533533"/>
    </source>
</evidence>
<keyword evidence="3" id="KW-1185">Reference proteome</keyword>
<dbReference type="InterPro" id="IPR002611">
    <property type="entry name" value="IstB_ATP-bd"/>
</dbReference>
<sequence length="103" mass="11786">MLHHPTVERLHELRLFGMAAALAEQQSQGSIDQLGFEERLGLLVEREASERQSRLLSARLRRAKLRFPDAVPEDINYRARPAGWIARYSPDCLPANGYGRTRM</sequence>
<dbReference type="Proteomes" id="UP000533533">
    <property type="component" value="Unassembled WGS sequence"/>
</dbReference>